<feature type="non-terminal residue" evidence="2">
    <location>
        <position position="45"/>
    </location>
</feature>
<name>A0A0F9GZ56_9ZZZZ</name>
<comment type="caution">
    <text evidence="2">The sequence shown here is derived from an EMBL/GenBank/DDBJ whole genome shotgun (WGS) entry which is preliminary data.</text>
</comment>
<dbReference type="EMBL" id="LAZR01026559">
    <property type="protein sequence ID" value="KKL68347.1"/>
    <property type="molecule type" value="Genomic_DNA"/>
</dbReference>
<feature type="domain" description="C2H2-type" evidence="1">
    <location>
        <begin position="5"/>
        <end position="25"/>
    </location>
</feature>
<sequence length="45" mass="5038">MIQVCSLCGAQYGQKPPYADHRETHGYCPPCNEPERLKMGAQVMV</sequence>
<protein>
    <recommendedName>
        <fullName evidence="1">C2H2-type domain-containing protein</fullName>
    </recommendedName>
</protein>
<evidence type="ECO:0000313" key="2">
    <source>
        <dbReference type="EMBL" id="KKL68347.1"/>
    </source>
</evidence>
<dbReference type="AlphaFoldDB" id="A0A0F9GZ56"/>
<organism evidence="2">
    <name type="scientific">marine sediment metagenome</name>
    <dbReference type="NCBI Taxonomy" id="412755"/>
    <lineage>
        <taxon>unclassified sequences</taxon>
        <taxon>metagenomes</taxon>
        <taxon>ecological metagenomes</taxon>
    </lineage>
</organism>
<dbReference type="PROSITE" id="PS00028">
    <property type="entry name" value="ZINC_FINGER_C2H2_1"/>
    <property type="match status" value="1"/>
</dbReference>
<dbReference type="InterPro" id="IPR013087">
    <property type="entry name" value="Znf_C2H2_type"/>
</dbReference>
<accession>A0A0F9GZ56</accession>
<proteinExistence type="predicted"/>
<gene>
    <name evidence="2" type="ORF">LCGC14_2125840</name>
</gene>
<evidence type="ECO:0000259" key="1">
    <source>
        <dbReference type="PROSITE" id="PS00028"/>
    </source>
</evidence>
<reference evidence="2" key="1">
    <citation type="journal article" date="2015" name="Nature">
        <title>Complex archaea that bridge the gap between prokaryotes and eukaryotes.</title>
        <authorList>
            <person name="Spang A."/>
            <person name="Saw J.H."/>
            <person name="Jorgensen S.L."/>
            <person name="Zaremba-Niedzwiedzka K."/>
            <person name="Martijn J."/>
            <person name="Lind A.E."/>
            <person name="van Eijk R."/>
            <person name="Schleper C."/>
            <person name="Guy L."/>
            <person name="Ettema T.J."/>
        </authorList>
    </citation>
    <scope>NUCLEOTIDE SEQUENCE</scope>
</reference>